<keyword evidence="3" id="KW-1185">Reference proteome</keyword>
<feature type="region of interest" description="Disordered" evidence="1">
    <location>
        <begin position="1"/>
        <end position="38"/>
    </location>
</feature>
<name>A0ABD6BDL1_9EURY</name>
<protein>
    <submittedName>
        <fullName evidence="2">DUF4177 domain-containing protein</fullName>
    </submittedName>
</protein>
<dbReference type="AlphaFoldDB" id="A0ABD6BDL1"/>
<sequence length="71" mass="8026">MSHSDMRRWEYKTLRPPRDETKKEAEDPQDQLNAHGDDGWELVETIDYTSGGTKFLVFKRPAGAASSANGE</sequence>
<organism evidence="2 3">
    <name type="scientific">Haloarchaeobius amylolyticus</name>
    <dbReference type="NCBI Taxonomy" id="1198296"/>
    <lineage>
        <taxon>Archaea</taxon>
        <taxon>Methanobacteriati</taxon>
        <taxon>Methanobacteriota</taxon>
        <taxon>Stenosarchaea group</taxon>
        <taxon>Halobacteria</taxon>
        <taxon>Halobacteriales</taxon>
        <taxon>Halorubellaceae</taxon>
        <taxon>Haloarchaeobius</taxon>
    </lineage>
</organism>
<gene>
    <name evidence="2" type="ORF">ACFR99_06375</name>
</gene>
<dbReference type="EMBL" id="JBHUDI010000004">
    <property type="protein sequence ID" value="MFD1563167.1"/>
    <property type="molecule type" value="Genomic_DNA"/>
</dbReference>
<comment type="caution">
    <text evidence="2">The sequence shown here is derived from an EMBL/GenBank/DDBJ whole genome shotgun (WGS) entry which is preliminary data.</text>
</comment>
<reference evidence="2 3" key="1">
    <citation type="journal article" date="2019" name="Int. J. Syst. Evol. Microbiol.">
        <title>The Global Catalogue of Microorganisms (GCM) 10K type strain sequencing project: providing services to taxonomists for standard genome sequencing and annotation.</title>
        <authorList>
            <consortium name="The Broad Institute Genomics Platform"/>
            <consortium name="The Broad Institute Genome Sequencing Center for Infectious Disease"/>
            <person name="Wu L."/>
            <person name="Ma J."/>
        </authorList>
    </citation>
    <scope>NUCLEOTIDE SEQUENCE [LARGE SCALE GENOMIC DNA]</scope>
    <source>
        <strain evidence="2 3">CGMCC 1.12230</strain>
    </source>
</reference>
<dbReference type="RefSeq" id="WP_390285486.1">
    <property type="nucleotide sequence ID" value="NZ_JBHUDI010000004.1"/>
</dbReference>
<accession>A0ABD6BDL1</accession>
<dbReference type="Pfam" id="PF13783">
    <property type="entry name" value="DUF4177"/>
    <property type="match status" value="1"/>
</dbReference>
<evidence type="ECO:0000256" key="1">
    <source>
        <dbReference type="SAM" id="MobiDB-lite"/>
    </source>
</evidence>
<evidence type="ECO:0000313" key="2">
    <source>
        <dbReference type="EMBL" id="MFD1563167.1"/>
    </source>
</evidence>
<dbReference type="Proteomes" id="UP001597076">
    <property type="component" value="Unassembled WGS sequence"/>
</dbReference>
<dbReference type="InterPro" id="IPR025234">
    <property type="entry name" value="YjzH-like"/>
</dbReference>
<evidence type="ECO:0000313" key="3">
    <source>
        <dbReference type="Proteomes" id="UP001597076"/>
    </source>
</evidence>
<feature type="compositionally biased region" description="Basic and acidic residues" evidence="1">
    <location>
        <begin position="1"/>
        <end position="26"/>
    </location>
</feature>
<proteinExistence type="predicted"/>